<dbReference type="Proteomes" id="UP000405656">
    <property type="component" value="Unassembled WGS sequence"/>
</dbReference>
<dbReference type="EMBL" id="AACCWZ010000005">
    <property type="protein sequence ID" value="EAK0451250.1"/>
    <property type="molecule type" value="Genomic_DNA"/>
</dbReference>
<feature type="domain" description="6-hydroxymethylpterin diphosphokinase MptE-like" evidence="1">
    <location>
        <begin position="202"/>
        <end position="374"/>
    </location>
</feature>
<proteinExistence type="predicted"/>
<dbReference type="InterPro" id="IPR002826">
    <property type="entry name" value="MptE-like"/>
</dbReference>
<dbReference type="AlphaFoldDB" id="A0A825SGX6"/>
<dbReference type="PANTHER" id="PTHR41786">
    <property type="entry name" value="MOTILITY ACCESSORY FACTOR MAF"/>
    <property type="match status" value="1"/>
</dbReference>
<evidence type="ECO:0000313" key="2">
    <source>
        <dbReference type="EMBL" id="EAK0451250.1"/>
    </source>
</evidence>
<accession>A0A825SGX6</accession>
<evidence type="ECO:0000259" key="1">
    <source>
        <dbReference type="Pfam" id="PF01973"/>
    </source>
</evidence>
<name>A0A825SGX6_CAMLA</name>
<dbReference type="PANTHER" id="PTHR41786:SF1">
    <property type="entry name" value="6-HYDROXYMETHYLPTERIN DIPHOSPHOKINASE MPTE-LIKE DOMAIN-CONTAINING PROTEIN"/>
    <property type="match status" value="1"/>
</dbReference>
<organism evidence="2 3">
    <name type="scientific">Campylobacter lari</name>
    <dbReference type="NCBI Taxonomy" id="201"/>
    <lineage>
        <taxon>Bacteria</taxon>
        <taxon>Pseudomonadati</taxon>
        <taxon>Campylobacterota</taxon>
        <taxon>Epsilonproteobacteria</taxon>
        <taxon>Campylobacterales</taxon>
        <taxon>Campylobacteraceae</taxon>
        <taxon>Campylobacter</taxon>
    </lineage>
</organism>
<gene>
    <name evidence="2" type="ORF">YZ36_04560</name>
</gene>
<keyword evidence="2" id="KW-0808">Transferase</keyword>
<comment type="caution">
    <text evidence="2">The sequence shown here is derived from an EMBL/GenBank/DDBJ whole genome shotgun (WGS) entry which is preliminary data.</text>
</comment>
<evidence type="ECO:0000313" key="3">
    <source>
        <dbReference type="Proteomes" id="UP000405656"/>
    </source>
</evidence>
<dbReference type="GO" id="GO:0016740">
    <property type="term" value="F:transferase activity"/>
    <property type="evidence" value="ECO:0007669"/>
    <property type="project" value="UniProtKB-KW"/>
</dbReference>
<protein>
    <submittedName>
        <fullName evidence="2">Motility associated factor glycosyltransferase family protein</fullName>
    </submittedName>
</protein>
<dbReference type="Pfam" id="PF01973">
    <property type="entry name" value="MptE-like"/>
    <property type="match status" value="1"/>
</dbReference>
<sequence length="617" mass="72935">MDENLYRKNLNSLNLYNQKKFEDINLKNYTITQGQDALDINIKNLKTGELIYENPLKQLNTILHHYNQNYKLYPVLYFYGFGNGILYKALLQNPNLKHIVVYENDFELIKLMFFYMDFSKELQDNRLIIAQDNINNTTLISLISKNPFREFIRTYFLEIHSKYYEKFQENILYINDTFLSCIRSIATIKGTDSKDTLQGIDQFLKNIPDMLSKPCIKELLNKRKSKYKNAIIVSTGPSLTKQLPLLKQYQENVVIFSTDSAYSILYEENIKPDYVFMVERNQKTAEFFNNDFKEFDKDTTFILTSLVHPNAIKYLKQNNRKFMLISKETFEYYFMLNSFGYVDLAFSVAHLAFIFANLLEFENIIFIGQDLAFNSAGESHPKNYKYSPWHESGAEKFQTIAYGGKGKVDTHMTWDMFKVNLEYLISKSKATIYNATEGGARIEGTIEKPFKELCEKELSFAINKNFTKLENFSYNKKQEYLLKTYYKILTLQDDIFYYLEKYSKKIIFIQENYNNFELIMAELENFDLDDFEKNSLIKILVACFLDQLRFSLAKIYVIAPLNEQMRLEKIKAWIDSHLEYFKLVYITIENLKHIISSNKSLLEQELIHTNLAKYIKN</sequence>
<reference evidence="2 3" key="1">
    <citation type="submission" date="2018-05" db="EMBL/GenBank/DDBJ databases">
        <authorList>
            <consortium name="PulseNet: The National Subtyping Network for Foodborne Disease Surveillance"/>
            <person name="Tarr C.L."/>
            <person name="Trees E."/>
            <person name="Katz L.S."/>
            <person name="Carleton-Romer H.A."/>
            <person name="Stroika S."/>
            <person name="Kucerova Z."/>
            <person name="Roache K.F."/>
            <person name="Sabol A.L."/>
            <person name="Besser J."/>
            <person name="Gerner-Smidt P."/>
        </authorList>
    </citation>
    <scope>NUCLEOTIDE SEQUENCE [LARGE SCALE GENOMIC DNA]</scope>
    <source>
        <strain evidence="2 3">20110455</strain>
    </source>
</reference>